<evidence type="ECO:0000256" key="1">
    <source>
        <dbReference type="SAM" id="MobiDB-lite"/>
    </source>
</evidence>
<reference evidence="2 3" key="1">
    <citation type="submission" date="2023-05" db="EMBL/GenBank/DDBJ databases">
        <title>Comparative genomics reveals the evidence of polycyclic aromatic hydrocarbons degradation in moderately halophilic genus Pontibacillus.</title>
        <authorList>
            <person name="Yang H."/>
            <person name="Qian Z."/>
        </authorList>
    </citation>
    <scope>NUCLEOTIDE SEQUENCE [LARGE SCALE GENOMIC DNA]</scope>
    <source>
        <strain evidence="3">HN14</strain>
    </source>
</reference>
<protein>
    <recommendedName>
        <fullName evidence="4">DUF4352 domain-containing protein</fullName>
    </recommendedName>
</protein>
<gene>
    <name evidence="2" type="ORF">QNI29_13825</name>
</gene>
<proteinExistence type="predicted"/>
<dbReference type="PROSITE" id="PS51257">
    <property type="entry name" value="PROKAR_LIPOPROTEIN"/>
    <property type="match status" value="1"/>
</dbReference>
<evidence type="ECO:0000313" key="3">
    <source>
        <dbReference type="Proteomes" id="UP001236652"/>
    </source>
</evidence>
<evidence type="ECO:0000313" key="2">
    <source>
        <dbReference type="EMBL" id="WIF96825.1"/>
    </source>
</evidence>
<feature type="region of interest" description="Disordered" evidence="1">
    <location>
        <begin position="25"/>
        <end position="102"/>
    </location>
</feature>
<accession>A0ABY8UT27</accession>
<feature type="compositionally biased region" description="Basic and acidic residues" evidence="1">
    <location>
        <begin position="45"/>
        <end position="64"/>
    </location>
</feature>
<evidence type="ECO:0008006" key="4">
    <source>
        <dbReference type="Google" id="ProtNLM"/>
    </source>
</evidence>
<feature type="compositionally biased region" description="Basic and acidic residues" evidence="1">
    <location>
        <begin position="71"/>
        <end position="84"/>
    </location>
</feature>
<sequence length="226" mass="25292">MKRIGLGIAAALLLAGCTDGDAVDELEQEKDELTQKMEQLEEENKDLQKQVKELTEQDKDKEQNDGEETNEQNKENESEDKETSTDQSSGLFSPESIEKGDQVAGLTVTSKEVDTESPSTAYFIDFEGQFTGKGNLALNEMGDDKYIFIINEDLNNVPHVQGNADKQEVYLHFENEQELEKALGEKATNLELGETAKVSVVLEQYSFNYAEGTDRSNYARFVELAE</sequence>
<keyword evidence="3" id="KW-1185">Reference proteome</keyword>
<dbReference type="EMBL" id="CP126446">
    <property type="protein sequence ID" value="WIF96825.1"/>
    <property type="molecule type" value="Genomic_DNA"/>
</dbReference>
<name>A0ABY8UT27_9BACI</name>
<dbReference type="RefSeq" id="WP_231417090.1">
    <property type="nucleotide sequence ID" value="NZ_CP126446.1"/>
</dbReference>
<dbReference type="Proteomes" id="UP001236652">
    <property type="component" value="Chromosome"/>
</dbReference>
<organism evidence="2 3">
    <name type="scientific">Pontibacillus chungwhensis</name>
    <dbReference type="NCBI Taxonomy" id="265426"/>
    <lineage>
        <taxon>Bacteria</taxon>
        <taxon>Bacillati</taxon>
        <taxon>Bacillota</taxon>
        <taxon>Bacilli</taxon>
        <taxon>Bacillales</taxon>
        <taxon>Bacillaceae</taxon>
        <taxon>Pontibacillus</taxon>
    </lineage>
</organism>